<evidence type="ECO:0000256" key="1">
    <source>
        <dbReference type="ARBA" id="ARBA00022679"/>
    </source>
</evidence>
<evidence type="ECO:0000259" key="5">
    <source>
        <dbReference type="Pfam" id="PF05191"/>
    </source>
</evidence>
<dbReference type="Pfam" id="PF05191">
    <property type="entry name" value="ADK_lid"/>
    <property type="match status" value="1"/>
</dbReference>
<dbReference type="HAMAP" id="MF_00235">
    <property type="entry name" value="Adenylate_kinase_Adk"/>
    <property type="match status" value="1"/>
</dbReference>
<keyword evidence="1 4" id="KW-0808">Transferase</keyword>
<evidence type="ECO:0000313" key="7">
    <source>
        <dbReference type="Proteomes" id="UP000053477"/>
    </source>
</evidence>
<accession>A0A0H2RMB3</accession>
<dbReference type="InterPro" id="IPR006259">
    <property type="entry name" value="Adenyl_kin_sub"/>
</dbReference>
<keyword evidence="3 4" id="KW-0418">Kinase</keyword>
<evidence type="ECO:0000256" key="3">
    <source>
        <dbReference type="ARBA" id="ARBA00022777"/>
    </source>
</evidence>
<dbReference type="STRING" id="27342.A0A0H2RMB3"/>
<dbReference type="AlphaFoldDB" id="A0A0H2RMB3"/>
<evidence type="ECO:0000256" key="4">
    <source>
        <dbReference type="RuleBase" id="RU003330"/>
    </source>
</evidence>
<dbReference type="InterPro" id="IPR007862">
    <property type="entry name" value="Adenylate_kinase_lid-dom"/>
</dbReference>
<dbReference type="Pfam" id="PF00406">
    <property type="entry name" value="ADK"/>
    <property type="match status" value="1"/>
</dbReference>
<evidence type="ECO:0000256" key="2">
    <source>
        <dbReference type="ARBA" id="ARBA00022741"/>
    </source>
</evidence>
<feature type="domain" description="Adenylate kinase active site lid" evidence="5">
    <location>
        <begin position="158"/>
        <end position="193"/>
    </location>
</feature>
<dbReference type="Proteomes" id="UP000053477">
    <property type="component" value="Unassembled WGS sequence"/>
</dbReference>
<name>A0A0H2RMB3_9AGAM</name>
<dbReference type="FunFam" id="3.40.50.300:FF:000106">
    <property type="entry name" value="Adenylate kinase mitochondrial"/>
    <property type="match status" value="1"/>
</dbReference>
<protein>
    <submittedName>
        <fullName evidence="6">Adenylate kinase</fullName>
    </submittedName>
</protein>
<dbReference type="PROSITE" id="PS00113">
    <property type="entry name" value="ADENYLATE_KINASE"/>
    <property type="match status" value="1"/>
</dbReference>
<dbReference type="InterPro" id="IPR033690">
    <property type="entry name" value="Adenylat_kinase_CS"/>
</dbReference>
<dbReference type="InterPro" id="IPR027417">
    <property type="entry name" value="P-loop_NTPase"/>
</dbReference>
<gene>
    <name evidence="6" type="ORF">SCHPADRAFT_838638</name>
</gene>
<dbReference type="InParanoid" id="A0A0H2RMB3"/>
<dbReference type="PANTHER" id="PTHR23359">
    <property type="entry name" value="NUCLEOTIDE KINASE"/>
    <property type="match status" value="1"/>
</dbReference>
<dbReference type="CDD" id="cd01428">
    <property type="entry name" value="ADK"/>
    <property type="match status" value="1"/>
</dbReference>
<reference evidence="6 7" key="1">
    <citation type="submission" date="2015-04" db="EMBL/GenBank/DDBJ databases">
        <title>Complete genome sequence of Schizopora paradoxa KUC8140, a cosmopolitan wood degrader in East Asia.</title>
        <authorList>
            <consortium name="DOE Joint Genome Institute"/>
            <person name="Min B."/>
            <person name="Park H."/>
            <person name="Jang Y."/>
            <person name="Kim J.-J."/>
            <person name="Kim K.H."/>
            <person name="Pangilinan J."/>
            <person name="Lipzen A."/>
            <person name="Riley R."/>
            <person name="Grigoriev I.V."/>
            <person name="Spatafora J.W."/>
            <person name="Choi I.-G."/>
        </authorList>
    </citation>
    <scope>NUCLEOTIDE SEQUENCE [LARGE SCALE GENOMIC DNA]</scope>
    <source>
        <strain evidence="6 7">KUC8140</strain>
    </source>
</reference>
<dbReference type="EMBL" id="KQ086250">
    <property type="protein sequence ID" value="KLO05966.1"/>
    <property type="molecule type" value="Genomic_DNA"/>
</dbReference>
<comment type="similarity">
    <text evidence="4">Belongs to the adenylate kinase family.</text>
</comment>
<dbReference type="OrthoDB" id="439792at2759"/>
<dbReference type="PRINTS" id="PR00094">
    <property type="entry name" value="ADENYLTKNASE"/>
</dbReference>
<organism evidence="6 7">
    <name type="scientific">Schizopora paradoxa</name>
    <dbReference type="NCBI Taxonomy" id="27342"/>
    <lineage>
        <taxon>Eukaryota</taxon>
        <taxon>Fungi</taxon>
        <taxon>Dikarya</taxon>
        <taxon>Basidiomycota</taxon>
        <taxon>Agaricomycotina</taxon>
        <taxon>Agaricomycetes</taxon>
        <taxon>Hymenochaetales</taxon>
        <taxon>Schizoporaceae</taxon>
        <taxon>Schizopora</taxon>
    </lineage>
</organism>
<dbReference type="Gene3D" id="3.40.50.300">
    <property type="entry name" value="P-loop containing nucleotide triphosphate hydrolases"/>
    <property type="match status" value="1"/>
</dbReference>
<evidence type="ECO:0000313" key="6">
    <source>
        <dbReference type="EMBL" id="KLO05966.1"/>
    </source>
</evidence>
<dbReference type="GO" id="GO:0005524">
    <property type="term" value="F:ATP binding"/>
    <property type="evidence" value="ECO:0007669"/>
    <property type="project" value="InterPro"/>
</dbReference>
<dbReference type="NCBIfam" id="TIGR01351">
    <property type="entry name" value="adk"/>
    <property type="match status" value="1"/>
</dbReference>
<keyword evidence="2" id="KW-0547">Nucleotide-binding</keyword>
<proteinExistence type="inferred from homology"/>
<dbReference type="InterPro" id="IPR000850">
    <property type="entry name" value="Adenylat/UMP-CMP_kin"/>
</dbReference>
<dbReference type="GO" id="GO:0004017">
    <property type="term" value="F:AMP kinase activity"/>
    <property type="evidence" value="ECO:0007669"/>
    <property type="project" value="InterPro"/>
</dbReference>
<keyword evidence="7" id="KW-1185">Reference proteome</keyword>
<dbReference type="SUPFAM" id="SSF52540">
    <property type="entry name" value="P-loop containing nucleoside triphosphate hydrolases"/>
    <property type="match status" value="1"/>
</dbReference>
<sequence>MTPSTQKALPFSLNISSNTAGSSSEPHDSSAHLRMIMFGRPGAGKGTLSARLVKEFDIVTISTGDLLRQQIAQKTDVGRQAKEIVARGDLLPDELMLKVVSSELDNLRDKHWILDGFPRTIGQGQLLDTHLRLQNMPLTLLTLLAVPIELLRARIASRFIHPGSGRVYNLIYNPPRVPGQDDVTGEPLVQRPDDTPEVYERRLQRYDAETAPLLGYYSAQALREKDHPPGRGMRIASLAGETSDEIWPELEKTVLSLFPSVRPRGAGTTRKHSSAKVNVGGTLDSVTGSVKEVASAGVAVK</sequence>